<proteinExistence type="predicted"/>
<dbReference type="InParanoid" id="C8X906"/>
<sequence>MSSVQYSLCSTAGLDAVTDTPDAAAATLVRHLSEAGTSRSVDWMITGPGDRVHHGRFSPPVVGSSAAAVADHVDAVHGQLLRDAARLMYVGSPRRR</sequence>
<reference evidence="2" key="1">
    <citation type="submission" date="2009-09" db="EMBL/GenBank/DDBJ databases">
        <title>The complete genome of Nakamurella multipartita DSM 44233.</title>
        <authorList>
            <consortium name="US DOE Joint Genome Institute (JGI-PGF)"/>
            <person name="Lucas S."/>
            <person name="Copeland A."/>
            <person name="Lapidus A."/>
            <person name="Glavina del Rio T."/>
            <person name="Dalin E."/>
            <person name="Tice H."/>
            <person name="Bruce D."/>
            <person name="Goodwin L."/>
            <person name="Pitluck S."/>
            <person name="Kyrpides N."/>
            <person name="Mavromatis K."/>
            <person name="Ivanova N."/>
            <person name="Ovchinnikova G."/>
            <person name="Sims D."/>
            <person name="Meincke L."/>
            <person name="Brettin T."/>
            <person name="Detter J.C."/>
            <person name="Han C."/>
            <person name="Larimer F."/>
            <person name="Land M."/>
            <person name="Hauser L."/>
            <person name="Markowitz V."/>
            <person name="Cheng J.-F."/>
            <person name="Hugenholtz P."/>
            <person name="Woyke T."/>
            <person name="Wu D."/>
            <person name="Klenk H.-P."/>
            <person name="Eisen J.A."/>
        </authorList>
    </citation>
    <scope>NUCLEOTIDE SEQUENCE [LARGE SCALE GENOMIC DNA]</scope>
    <source>
        <strain evidence="2">ATCC 700099 / DSM 44233 / CIP 104796 / JCM 9543 / NBRC 105858 / Y-104</strain>
    </source>
</reference>
<dbReference type="HOGENOM" id="CLU_2356803_0_0_11"/>
<dbReference type="RefSeq" id="WP_015749915.1">
    <property type="nucleotide sequence ID" value="NC_013235.1"/>
</dbReference>
<reference evidence="1 2" key="2">
    <citation type="journal article" date="2010" name="Stand. Genomic Sci.">
        <title>Complete genome sequence of Nakamurella multipartita type strain (Y-104).</title>
        <authorList>
            <person name="Tice H."/>
            <person name="Mayilraj S."/>
            <person name="Sims D."/>
            <person name="Lapidus A."/>
            <person name="Nolan M."/>
            <person name="Lucas S."/>
            <person name="Glavina Del Rio T."/>
            <person name="Copeland A."/>
            <person name="Cheng J.F."/>
            <person name="Meincke L."/>
            <person name="Bruce D."/>
            <person name="Goodwin L."/>
            <person name="Pitluck S."/>
            <person name="Ivanova N."/>
            <person name="Mavromatis K."/>
            <person name="Ovchinnikova G."/>
            <person name="Pati A."/>
            <person name="Chen A."/>
            <person name="Palaniappan K."/>
            <person name="Land M."/>
            <person name="Hauser L."/>
            <person name="Chang Y.J."/>
            <person name="Jeffries C.D."/>
            <person name="Detter J.C."/>
            <person name="Brettin T."/>
            <person name="Rohde M."/>
            <person name="Goker M."/>
            <person name="Bristow J."/>
            <person name="Eisen J.A."/>
            <person name="Markowitz V."/>
            <person name="Hugenholtz P."/>
            <person name="Kyrpides N.C."/>
            <person name="Klenk H.P."/>
            <person name="Chen F."/>
        </authorList>
    </citation>
    <scope>NUCLEOTIDE SEQUENCE [LARGE SCALE GENOMIC DNA]</scope>
    <source>
        <strain evidence="2">ATCC 700099 / DSM 44233 / CIP 104796 / JCM 9543 / NBRC 105858 / Y-104</strain>
    </source>
</reference>
<dbReference type="EMBL" id="CP001737">
    <property type="protein sequence ID" value="ACV81104.1"/>
    <property type="molecule type" value="Genomic_DNA"/>
</dbReference>
<name>C8X906_NAKMY</name>
<evidence type="ECO:0000313" key="2">
    <source>
        <dbReference type="Proteomes" id="UP000002218"/>
    </source>
</evidence>
<accession>C8X906</accession>
<protein>
    <submittedName>
        <fullName evidence="1">Uncharacterized protein</fullName>
    </submittedName>
</protein>
<gene>
    <name evidence="1" type="ordered locus">Namu_4829</name>
</gene>
<organism evidence="1 2">
    <name type="scientific">Nakamurella multipartita (strain ATCC 700099 / DSM 44233 / CIP 104796 / JCM 9543 / NBRC 105858 / Y-104)</name>
    <name type="common">Microsphaera multipartita</name>
    <dbReference type="NCBI Taxonomy" id="479431"/>
    <lineage>
        <taxon>Bacteria</taxon>
        <taxon>Bacillati</taxon>
        <taxon>Actinomycetota</taxon>
        <taxon>Actinomycetes</taxon>
        <taxon>Nakamurellales</taxon>
        <taxon>Nakamurellaceae</taxon>
        <taxon>Nakamurella</taxon>
    </lineage>
</organism>
<dbReference type="KEGG" id="nml:Namu_4829"/>
<keyword evidence="2" id="KW-1185">Reference proteome</keyword>
<dbReference type="Proteomes" id="UP000002218">
    <property type="component" value="Chromosome"/>
</dbReference>
<evidence type="ECO:0000313" key="1">
    <source>
        <dbReference type="EMBL" id="ACV81104.1"/>
    </source>
</evidence>
<dbReference type="AlphaFoldDB" id="C8X906"/>